<gene>
    <name evidence="12" type="ORF">A2304_03045</name>
</gene>
<dbReference type="SUPFAM" id="SSF52954">
    <property type="entry name" value="Class II aaRS ABD-related"/>
    <property type="match status" value="1"/>
</dbReference>
<feature type="binding site" evidence="10">
    <location>
        <begin position="88"/>
        <end position="90"/>
    </location>
    <ligand>
        <name>L-histidine</name>
        <dbReference type="ChEBI" id="CHEBI:57595"/>
    </ligand>
</feature>
<dbReference type="PROSITE" id="PS50862">
    <property type="entry name" value="AA_TRNA_LIGASE_II"/>
    <property type="match status" value="1"/>
</dbReference>
<comment type="catalytic activity">
    <reaction evidence="8">
        <text>tRNA(His) + L-histidine + ATP = L-histidyl-tRNA(His) + AMP + diphosphate + H(+)</text>
        <dbReference type="Rhea" id="RHEA:17313"/>
        <dbReference type="Rhea" id="RHEA-COMP:9665"/>
        <dbReference type="Rhea" id="RHEA-COMP:9689"/>
        <dbReference type="ChEBI" id="CHEBI:15378"/>
        <dbReference type="ChEBI" id="CHEBI:30616"/>
        <dbReference type="ChEBI" id="CHEBI:33019"/>
        <dbReference type="ChEBI" id="CHEBI:57595"/>
        <dbReference type="ChEBI" id="CHEBI:78442"/>
        <dbReference type="ChEBI" id="CHEBI:78527"/>
        <dbReference type="ChEBI" id="CHEBI:456215"/>
        <dbReference type="EC" id="6.1.1.21"/>
    </reaction>
</comment>
<evidence type="ECO:0000256" key="6">
    <source>
        <dbReference type="ARBA" id="ARBA00022917"/>
    </source>
</evidence>
<dbReference type="PANTHER" id="PTHR11476">
    <property type="entry name" value="HISTIDYL-TRNA SYNTHETASE"/>
    <property type="match status" value="1"/>
</dbReference>
<evidence type="ECO:0000313" key="13">
    <source>
        <dbReference type="Proteomes" id="UP000176501"/>
    </source>
</evidence>
<dbReference type="GO" id="GO:0006427">
    <property type="term" value="P:histidyl-tRNA aminoacylation"/>
    <property type="evidence" value="ECO:0007669"/>
    <property type="project" value="UniProtKB-UniRule"/>
</dbReference>
<dbReference type="InterPro" id="IPR004516">
    <property type="entry name" value="HisRS/HisZ"/>
</dbReference>
<feature type="domain" description="Aminoacyl-transfer RNA synthetases class-II family profile" evidence="11">
    <location>
        <begin position="25"/>
        <end position="366"/>
    </location>
</feature>
<evidence type="ECO:0000256" key="4">
    <source>
        <dbReference type="ARBA" id="ARBA00022741"/>
    </source>
</evidence>
<sequence length="466" mass="50484">MTEPLVKPELPGGFKDYSSRQVLARQRMMRSIETVYRRFGFVPLQTSIAQRRPVLTGGKSIENRLWDMRVDKSAITTDPDLTVTARFDLTVPLARYVAANIGTIVFPFRRYEFGDVFRGETPQAGRYCEFMQFDADIVGAALGPADAEIIACMYAVMRALGIERFLIKVNDRKVLNGFAERVGFQSGSKSAAALLRVMDKADKIGLDGVLAELSAKEAPEGEEEVFSFDAAKLDMVSRFMALTEGLATNADRLSALKEYFGGEGVGAEGVAELELIAMLVTASGVPEDAWVIDAMVARGLGYYTGPVFETVLLEKPEFGSVYSGGRFDDLVARFTGESLPSVGASVGVDRLFAALESLGAVDDTEPDVDVFIITMDRSLMADYFAMAAELRAAGVSVEINMNYQDSSNRAQMGFGLSRRAPILLFYGTGDAAKGTVGVKNTATKAQESVPRSELVAKVLTVLGRSA</sequence>
<dbReference type="GO" id="GO:0004821">
    <property type="term" value="F:histidine-tRNA ligase activity"/>
    <property type="evidence" value="ECO:0007669"/>
    <property type="project" value="UniProtKB-UniRule"/>
</dbReference>
<dbReference type="CDD" id="cd00773">
    <property type="entry name" value="HisRS-like_core"/>
    <property type="match status" value="1"/>
</dbReference>
<dbReference type="GO" id="GO:0005737">
    <property type="term" value="C:cytoplasm"/>
    <property type="evidence" value="ECO:0007669"/>
    <property type="project" value="UniProtKB-UniRule"/>
</dbReference>
<dbReference type="Gene3D" id="3.30.930.10">
    <property type="entry name" value="Bira Bifunctional Protein, Domain 2"/>
    <property type="match status" value="1"/>
</dbReference>
<evidence type="ECO:0000256" key="3">
    <source>
        <dbReference type="ARBA" id="ARBA00017399"/>
    </source>
</evidence>
<feature type="binding site" evidence="10">
    <location>
        <begin position="302"/>
        <end position="303"/>
    </location>
    <ligand>
        <name>L-histidine</name>
        <dbReference type="ChEBI" id="CHEBI:57595"/>
    </ligand>
</feature>
<evidence type="ECO:0000256" key="2">
    <source>
        <dbReference type="ARBA" id="ARBA00012815"/>
    </source>
</evidence>
<feature type="binding site" evidence="10">
    <location>
        <position position="136"/>
    </location>
    <ligand>
        <name>L-histidine</name>
        <dbReference type="ChEBI" id="CHEBI:57595"/>
    </ligand>
</feature>
<dbReference type="EMBL" id="MGFE01000017">
    <property type="protein sequence ID" value="OGL98653.1"/>
    <property type="molecule type" value="Genomic_DNA"/>
</dbReference>
<dbReference type="Pfam" id="PF13393">
    <property type="entry name" value="tRNA-synt_His"/>
    <property type="match status" value="1"/>
</dbReference>
<reference evidence="12 13" key="1">
    <citation type="journal article" date="2016" name="Nat. Commun.">
        <title>Thousands of microbial genomes shed light on interconnected biogeochemical processes in an aquifer system.</title>
        <authorList>
            <person name="Anantharaman K."/>
            <person name="Brown C.T."/>
            <person name="Hug L.A."/>
            <person name="Sharon I."/>
            <person name="Castelle C.J."/>
            <person name="Probst A.J."/>
            <person name="Thomas B.C."/>
            <person name="Singh A."/>
            <person name="Wilkins M.J."/>
            <person name="Karaoz U."/>
            <person name="Brodie E.L."/>
            <person name="Williams K.H."/>
            <person name="Hubbard S.S."/>
            <person name="Banfield J.F."/>
        </authorList>
    </citation>
    <scope>NUCLEOTIDE SEQUENCE [LARGE SCALE GENOMIC DNA]</scope>
</reference>
<protein>
    <recommendedName>
        <fullName evidence="3 9">Histidine--tRNA ligase</fullName>
        <ecNumber evidence="2 9">6.1.1.21</ecNumber>
    </recommendedName>
</protein>
<keyword evidence="6" id="KW-0648">Protein biosynthesis</keyword>
<dbReference type="EC" id="6.1.1.21" evidence="2 9"/>
<dbReference type="InterPro" id="IPR006195">
    <property type="entry name" value="aa-tRNA-synth_II"/>
</dbReference>
<dbReference type="Proteomes" id="UP000176501">
    <property type="component" value="Unassembled WGS sequence"/>
</dbReference>
<dbReference type="PANTHER" id="PTHR11476:SF7">
    <property type="entry name" value="HISTIDINE--TRNA LIGASE"/>
    <property type="match status" value="1"/>
</dbReference>
<dbReference type="AlphaFoldDB" id="A0A1F7W776"/>
<feature type="binding site" evidence="10">
    <location>
        <position position="118"/>
    </location>
    <ligand>
        <name>L-histidine</name>
        <dbReference type="ChEBI" id="CHEBI:57595"/>
    </ligand>
</feature>
<organism evidence="12 13">
    <name type="scientific">Candidatus Uhrbacteria bacterium RIFOXYB2_FULL_57_15</name>
    <dbReference type="NCBI Taxonomy" id="1802422"/>
    <lineage>
        <taxon>Bacteria</taxon>
        <taxon>Candidatus Uhriibacteriota</taxon>
    </lineage>
</organism>
<comment type="caution">
    <text evidence="12">The sequence shown here is derived from an EMBL/GenBank/DDBJ whole genome shotgun (WGS) entry which is preliminary data.</text>
</comment>
<comment type="similarity">
    <text evidence="1">Belongs to the class-II aminoacyl-tRNA synthetase family.</text>
</comment>
<proteinExistence type="inferred from homology"/>
<evidence type="ECO:0000256" key="8">
    <source>
        <dbReference type="ARBA" id="ARBA00047639"/>
    </source>
</evidence>
<evidence type="ECO:0000256" key="10">
    <source>
        <dbReference type="PIRSR" id="PIRSR001549-1"/>
    </source>
</evidence>
<evidence type="ECO:0000256" key="5">
    <source>
        <dbReference type="ARBA" id="ARBA00022840"/>
    </source>
</evidence>
<keyword evidence="4" id="KW-0547">Nucleotide-binding</keyword>
<dbReference type="Gene3D" id="3.40.50.800">
    <property type="entry name" value="Anticodon-binding domain"/>
    <property type="match status" value="1"/>
</dbReference>
<name>A0A1F7W776_9BACT</name>
<dbReference type="NCBIfam" id="TIGR00442">
    <property type="entry name" value="hisS"/>
    <property type="match status" value="1"/>
</dbReference>
<dbReference type="InterPro" id="IPR045864">
    <property type="entry name" value="aa-tRNA-synth_II/BPL/LPL"/>
</dbReference>
<dbReference type="GO" id="GO:0005524">
    <property type="term" value="F:ATP binding"/>
    <property type="evidence" value="ECO:0007669"/>
    <property type="project" value="UniProtKB-KW"/>
</dbReference>
<feature type="binding site" evidence="10">
    <location>
        <position position="132"/>
    </location>
    <ligand>
        <name>L-histidine</name>
        <dbReference type="ChEBI" id="CHEBI:57595"/>
    </ligand>
</feature>
<dbReference type="InterPro" id="IPR004154">
    <property type="entry name" value="Anticodon-bd"/>
</dbReference>
<dbReference type="InterPro" id="IPR015807">
    <property type="entry name" value="His-tRNA-ligase"/>
</dbReference>
<feature type="binding site" evidence="10">
    <location>
        <position position="298"/>
    </location>
    <ligand>
        <name>L-histidine</name>
        <dbReference type="ChEBI" id="CHEBI:57595"/>
    </ligand>
</feature>
<dbReference type="InterPro" id="IPR036621">
    <property type="entry name" value="Anticodon-bd_dom_sf"/>
</dbReference>
<evidence type="ECO:0000256" key="1">
    <source>
        <dbReference type="ARBA" id="ARBA00008226"/>
    </source>
</evidence>
<keyword evidence="7" id="KW-0030">Aminoacyl-tRNA synthetase</keyword>
<dbReference type="PIRSF" id="PIRSF001549">
    <property type="entry name" value="His-tRNA_synth"/>
    <property type="match status" value="1"/>
</dbReference>
<dbReference type="Pfam" id="PF03129">
    <property type="entry name" value="HGTP_anticodon"/>
    <property type="match status" value="1"/>
</dbReference>
<evidence type="ECO:0000313" key="12">
    <source>
        <dbReference type="EMBL" id="OGL98653.1"/>
    </source>
</evidence>
<keyword evidence="12" id="KW-0436">Ligase</keyword>
<evidence type="ECO:0000256" key="9">
    <source>
        <dbReference type="NCBIfam" id="TIGR00442"/>
    </source>
</evidence>
<dbReference type="InterPro" id="IPR041715">
    <property type="entry name" value="HisRS-like_core"/>
</dbReference>
<evidence type="ECO:0000256" key="7">
    <source>
        <dbReference type="ARBA" id="ARBA00023146"/>
    </source>
</evidence>
<keyword evidence="5" id="KW-0067">ATP-binding</keyword>
<evidence type="ECO:0000259" key="11">
    <source>
        <dbReference type="PROSITE" id="PS50862"/>
    </source>
</evidence>
<accession>A0A1F7W776</accession>
<dbReference type="SUPFAM" id="SSF55681">
    <property type="entry name" value="Class II aaRS and biotin synthetases"/>
    <property type="match status" value="1"/>
</dbReference>